<dbReference type="AlphaFoldDB" id="A0A7W8D5J8"/>
<dbReference type="RefSeq" id="WP_183960450.1">
    <property type="nucleotide sequence ID" value="NZ_JACHHP010000002.1"/>
</dbReference>
<dbReference type="PANTHER" id="PTHR32347:SF23">
    <property type="entry name" value="BLL5650 PROTEIN"/>
    <property type="match status" value="1"/>
</dbReference>
<name>A0A7W8D5J8_9GAMM</name>
<accession>A0A7W8D5J8</accession>
<evidence type="ECO:0000313" key="5">
    <source>
        <dbReference type="EMBL" id="MBB5207942.1"/>
    </source>
</evidence>
<dbReference type="PANTHER" id="PTHR32347">
    <property type="entry name" value="EFFLUX SYSTEM COMPONENT YKNX-RELATED"/>
    <property type="match status" value="1"/>
</dbReference>
<comment type="caution">
    <text evidence="5">The sequence shown here is derived from an EMBL/GenBank/DDBJ whole genome shotgun (WGS) entry which is preliminary data.</text>
</comment>
<keyword evidence="2 3" id="KW-0175">Coiled coil</keyword>
<feature type="signal peptide" evidence="4">
    <location>
        <begin position="1"/>
        <end position="24"/>
    </location>
</feature>
<gene>
    <name evidence="5" type="ORF">HNQ52_001471</name>
</gene>
<sequence length="332" mass="35508">MIRPTEMLRAALALALLPGAQAQAQSMSLSGEVRALGAEAIYVPPSNSSPVVLRYYVPQGERVEPGDVLVRIDPGQSLRQIRELDAQIEQARATAAKEAAELAVKQADAQIALVQAEAVRDKARVDAAIPASAVSALDFDRYRGELERAEREHALKTEELAAARAAVERRRADGALEIRKLETERDFHRLQVAASEQRATRAGMVVHGFDPWQGTRYDEGSSAQMGNQIGEVIGDGALGVRAWALEPERAWLAPGQAVTLLFDALPGTRAQGRIERIGGAPEPKAEWGSARWFTLDIAFIDDVSGAGLLPGMSVRVAVDAGVPGASTARSAP</sequence>
<evidence type="ECO:0000256" key="3">
    <source>
        <dbReference type="SAM" id="Coils"/>
    </source>
</evidence>
<feature type="coiled-coil region" evidence="3">
    <location>
        <begin position="81"/>
        <end position="198"/>
    </location>
</feature>
<dbReference type="EMBL" id="JACHHP010000002">
    <property type="protein sequence ID" value="MBB5207942.1"/>
    <property type="molecule type" value="Genomic_DNA"/>
</dbReference>
<dbReference type="Gene3D" id="2.40.30.170">
    <property type="match status" value="1"/>
</dbReference>
<evidence type="ECO:0000256" key="2">
    <source>
        <dbReference type="ARBA" id="ARBA00023054"/>
    </source>
</evidence>
<dbReference type="GO" id="GO:0030313">
    <property type="term" value="C:cell envelope"/>
    <property type="evidence" value="ECO:0007669"/>
    <property type="project" value="UniProtKB-SubCell"/>
</dbReference>
<dbReference type="Gene3D" id="1.10.287.470">
    <property type="entry name" value="Helix hairpin bin"/>
    <property type="match status" value="1"/>
</dbReference>
<reference evidence="5 6" key="1">
    <citation type="submission" date="2020-08" db="EMBL/GenBank/DDBJ databases">
        <title>Genomic Encyclopedia of Type Strains, Phase IV (KMG-IV): sequencing the most valuable type-strain genomes for metagenomic binning, comparative biology and taxonomic classification.</title>
        <authorList>
            <person name="Goeker M."/>
        </authorList>
    </citation>
    <scope>NUCLEOTIDE SEQUENCE [LARGE SCALE GENOMIC DNA]</scope>
    <source>
        <strain evidence="5 6">DSM 24163</strain>
    </source>
</reference>
<keyword evidence="6" id="KW-1185">Reference proteome</keyword>
<evidence type="ECO:0000256" key="4">
    <source>
        <dbReference type="SAM" id="SignalP"/>
    </source>
</evidence>
<feature type="chain" id="PRO_5031105177" evidence="4">
    <location>
        <begin position="25"/>
        <end position="332"/>
    </location>
</feature>
<evidence type="ECO:0000313" key="6">
    <source>
        <dbReference type="Proteomes" id="UP000521199"/>
    </source>
</evidence>
<comment type="subcellular location">
    <subcellularLocation>
        <location evidence="1">Cell envelope</location>
    </subcellularLocation>
</comment>
<evidence type="ECO:0000256" key="1">
    <source>
        <dbReference type="ARBA" id="ARBA00004196"/>
    </source>
</evidence>
<proteinExistence type="predicted"/>
<organism evidence="5 6">
    <name type="scientific">Chiayiivirga flava</name>
    <dbReference type="NCBI Taxonomy" id="659595"/>
    <lineage>
        <taxon>Bacteria</taxon>
        <taxon>Pseudomonadati</taxon>
        <taxon>Pseudomonadota</taxon>
        <taxon>Gammaproteobacteria</taxon>
        <taxon>Lysobacterales</taxon>
        <taxon>Lysobacteraceae</taxon>
        <taxon>Chiayiivirga</taxon>
    </lineage>
</organism>
<keyword evidence="4" id="KW-0732">Signal</keyword>
<dbReference type="InterPro" id="IPR050465">
    <property type="entry name" value="UPF0194_transport"/>
</dbReference>
<dbReference type="Proteomes" id="UP000521199">
    <property type="component" value="Unassembled WGS sequence"/>
</dbReference>
<protein>
    <submittedName>
        <fullName evidence="5">Multidrug resistance efflux pump</fullName>
    </submittedName>
</protein>
<dbReference type="Gene3D" id="2.40.50.100">
    <property type="match status" value="1"/>
</dbReference>